<feature type="transmembrane region" description="Helical" evidence="3">
    <location>
        <begin position="52"/>
        <end position="71"/>
    </location>
</feature>
<dbReference type="AlphaFoldDB" id="B0BZR8"/>
<feature type="transmembrane region" description="Helical" evidence="3">
    <location>
        <begin position="362"/>
        <end position="379"/>
    </location>
</feature>
<dbReference type="InterPro" id="IPR000595">
    <property type="entry name" value="cNMP-bd_dom"/>
</dbReference>
<keyword evidence="1" id="KW-0042">Antenna complex</keyword>
<dbReference type="HOGENOM" id="CLU_288972_0_0_3"/>
<dbReference type="GO" id="GO:0005829">
    <property type="term" value="C:cytosol"/>
    <property type="evidence" value="ECO:0007669"/>
    <property type="project" value="TreeGrafter"/>
</dbReference>
<dbReference type="Pfam" id="PF00027">
    <property type="entry name" value="cNMP_binding"/>
    <property type="match status" value="1"/>
</dbReference>
<dbReference type="PANTHER" id="PTHR24567:SF26">
    <property type="entry name" value="REGULATORY PROTEIN YEIL"/>
    <property type="match status" value="1"/>
</dbReference>
<feature type="transmembrane region" description="Helical" evidence="3">
    <location>
        <begin position="83"/>
        <end position="102"/>
    </location>
</feature>
<dbReference type="SUPFAM" id="SSF103473">
    <property type="entry name" value="MFS general substrate transporter"/>
    <property type="match status" value="1"/>
</dbReference>
<dbReference type="InterPro" id="IPR011989">
    <property type="entry name" value="ARM-like"/>
</dbReference>
<dbReference type="RefSeq" id="WP_012161559.1">
    <property type="nucleotide sequence ID" value="NC_009925.1"/>
</dbReference>
<evidence type="ECO:0000256" key="3">
    <source>
        <dbReference type="SAM" id="Phobius"/>
    </source>
</evidence>
<feature type="domain" description="Cyclic nucleotide-binding" evidence="4">
    <location>
        <begin position="920"/>
        <end position="1022"/>
    </location>
</feature>
<keyword evidence="2" id="KW-0605">Phycobilisome</keyword>
<dbReference type="SUPFAM" id="SSF48371">
    <property type="entry name" value="ARM repeat"/>
    <property type="match status" value="1"/>
</dbReference>
<dbReference type="STRING" id="329726.AM1_0952"/>
<organism evidence="5 6">
    <name type="scientific">Acaryochloris marina (strain MBIC 11017)</name>
    <dbReference type="NCBI Taxonomy" id="329726"/>
    <lineage>
        <taxon>Bacteria</taxon>
        <taxon>Bacillati</taxon>
        <taxon>Cyanobacteriota</taxon>
        <taxon>Cyanophyceae</taxon>
        <taxon>Acaryochloridales</taxon>
        <taxon>Acaryochloridaceae</taxon>
        <taxon>Acaryochloris</taxon>
    </lineage>
</organism>
<dbReference type="KEGG" id="amr:AM1_0952"/>
<dbReference type="SMART" id="SM00100">
    <property type="entry name" value="cNMP"/>
    <property type="match status" value="1"/>
</dbReference>
<dbReference type="InterPro" id="IPR014710">
    <property type="entry name" value="RmlC-like_jellyroll"/>
</dbReference>
<dbReference type="EMBL" id="CP000828">
    <property type="protein sequence ID" value="ABW25994.1"/>
    <property type="molecule type" value="Genomic_DNA"/>
</dbReference>
<name>B0BZR8_ACAM1</name>
<feature type="transmembrane region" description="Helical" evidence="3">
    <location>
        <begin position="266"/>
        <end position="286"/>
    </location>
</feature>
<sequence>MVNLAEIPSGSSPWKLGRLAQLLLLAVVVLTYSVIEMAVANSLFLTHAGADGLPLAFILIGLFSIPAYALFSQVVDRYSRPQLFRYMLMLAAVMAVGMRFLLAETGLVTYYIVLILVFFQWDFHNNILYASLLTDYFSALDYKRYAPFIGMAQAAGTLVGGGLTALLSHFFSTRELLLGLPVVFGIAIAQLFFLENTQRQIETVGKKDNVGMIEALKTFPDLVKRYPLMLFLAASSFLLVIIYLSAEFLWFSIYADNFTEDALTGFLGLMRVSVSVIQVLVLYCFTRPLLHWVGVARMNVVYPLTTLFGLFGIVLQTSLPAAVALHINGDGLYKSINIPVHQLNYNAVPREFLGRIRTLSDGFFYAVGLTSAGGLLWICHHTLSLAQISWIAIGLTCVLFGLRLPMGKYYAQGLEEMIRSDAINLDELGDVQAQFPAESNAVIRDLLKDSDRYTQIKGLEFATQLGQPSQFYLDVQPLLGQDDPELQTAIVRLFSTNPDPETVAIFEDCLQTASGPLRSIALEILIANRYPFTAEQLQTLLKEADPTIRSLAAVAVDQVGQTDETLQSTCDQIWYSGLSEAAGQAVVRVVACSQDRSLMPLLTKLLIQDDPGIQQESLAILATLGQAGDRDLADIAITALDHPAPLVRAAAFQLLGVVHVPDYVTHIAVGFEDPDPRVRQQAAQILPAYGKSGLLMAQESLSADDAEVVNTAIAAIGQVRNRQAGKILYEHLAPEFQQLVHTRKWQQQIPSTVPNWQPLALAIEDFHNRLLQKVLYILACLGHDRTVNAINRILSTNEQKDLASAVEALASLKNRRFVLPLLPVLEQFVKKEATSGRSCVEPQWMRDKGYKLLLEALETQDRWIRIGALIALAGVPSALVNDPDPLVKTVAEQIFLSVDPDPLPTHQFMKRLLLLKEVALFKNLSLDELLLIDQTLEQEQKLAGETIFSEGSWCTHFYIIAEGKVQIVKNIDDQSRDLKQLSVGEYFGEVALFDDAPHWDGAVALEDCTLLKLEKNRFISLMTQRPHIILEICRFLSQRLRETDNYRSLGTLETSQLSEVQS</sequence>
<dbReference type="GO" id="GO:0003700">
    <property type="term" value="F:DNA-binding transcription factor activity"/>
    <property type="evidence" value="ECO:0007669"/>
    <property type="project" value="TreeGrafter"/>
</dbReference>
<dbReference type="Gene3D" id="1.25.10.10">
    <property type="entry name" value="Leucine-rich Repeat Variant"/>
    <property type="match status" value="3"/>
</dbReference>
<dbReference type="CDD" id="cd06174">
    <property type="entry name" value="MFS"/>
    <property type="match status" value="1"/>
</dbReference>
<evidence type="ECO:0000313" key="6">
    <source>
        <dbReference type="Proteomes" id="UP000000268"/>
    </source>
</evidence>
<feature type="transmembrane region" description="Helical" evidence="3">
    <location>
        <begin position="388"/>
        <end position="406"/>
    </location>
</feature>
<keyword evidence="3" id="KW-0472">Membrane</keyword>
<gene>
    <name evidence="5" type="ordered locus">AM1_0952</name>
</gene>
<dbReference type="InterPro" id="IPR018490">
    <property type="entry name" value="cNMP-bd_dom_sf"/>
</dbReference>
<dbReference type="InterPro" id="IPR016024">
    <property type="entry name" value="ARM-type_fold"/>
</dbReference>
<keyword evidence="3" id="KW-1133">Transmembrane helix</keyword>
<accession>B0BZR8</accession>
<dbReference type="Gene3D" id="2.60.120.10">
    <property type="entry name" value="Jelly Rolls"/>
    <property type="match status" value="1"/>
</dbReference>
<evidence type="ECO:0000313" key="5">
    <source>
        <dbReference type="EMBL" id="ABW25994.1"/>
    </source>
</evidence>
<dbReference type="eggNOG" id="COG1413">
    <property type="taxonomic scope" value="Bacteria"/>
</dbReference>
<dbReference type="CDD" id="cd00038">
    <property type="entry name" value="CAP_ED"/>
    <property type="match status" value="1"/>
</dbReference>
<dbReference type="Gene3D" id="1.20.1250.20">
    <property type="entry name" value="MFS general substrate transporter like domains"/>
    <property type="match status" value="1"/>
</dbReference>
<dbReference type="SUPFAM" id="SSF51206">
    <property type="entry name" value="cAMP-binding domain-like"/>
    <property type="match status" value="1"/>
</dbReference>
<dbReference type="Proteomes" id="UP000000268">
    <property type="component" value="Chromosome"/>
</dbReference>
<evidence type="ECO:0000256" key="2">
    <source>
        <dbReference type="ARBA" id="ARBA00022738"/>
    </source>
</evidence>
<evidence type="ECO:0000259" key="4">
    <source>
        <dbReference type="PROSITE" id="PS50042"/>
    </source>
</evidence>
<dbReference type="InterPro" id="IPR050397">
    <property type="entry name" value="Env_Response_Regulators"/>
</dbReference>
<feature type="transmembrane region" description="Helical" evidence="3">
    <location>
        <begin position="226"/>
        <end position="246"/>
    </location>
</feature>
<feature type="transmembrane region" description="Helical" evidence="3">
    <location>
        <begin position="176"/>
        <end position="194"/>
    </location>
</feature>
<dbReference type="eggNOG" id="COG0664">
    <property type="taxonomic scope" value="Bacteria"/>
</dbReference>
<protein>
    <submittedName>
        <fullName evidence="5">Transcriptional regulator, putative</fullName>
    </submittedName>
</protein>
<reference evidence="5 6" key="1">
    <citation type="journal article" date="2008" name="Proc. Natl. Acad. Sci. U.S.A.">
        <title>Niche adaptation and genome expansion in the chlorophyll d-producing cyanobacterium Acaryochloris marina.</title>
        <authorList>
            <person name="Swingley W.D."/>
            <person name="Chen M."/>
            <person name="Cheung P.C."/>
            <person name="Conrad A.L."/>
            <person name="Dejesa L.C."/>
            <person name="Hao J."/>
            <person name="Honchak B.M."/>
            <person name="Karbach L.E."/>
            <person name="Kurdoglu A."/>
            <person name="Lahiri S."/>
            <person name="Mastrian S.D."/>
            <person name="Miyashita H."/>
            <person name="Page L."/>
            <person name="Ramakrishna P."/>
            <person name="Satoh S."/>
            <person name="Sattley W.M."/>
            <person name="Shimada Y."/>
            <person name="Taylor H.L."/>
            <person name="Tomo T."/>
            <person name="Tsuchiya T."/>
            <person name="Wang Z.T."/>
            <person name="Raymond J."/>
            <person name="Mimuro M."/>
            <person name="Blankenship R.E."/>
            <person name="Touchman J.W."/>
        </authorList>
    </citation>
    <scope>NUCLEOTIDE SEQUENCE [LARGE SCALE GENOMIC DNA]</scope>
    <source>
        <strain evidence="6">MBIC 11017</strain>
    </source>
</reference>
<dbReference type="PROSITE" id="PS50042">
    <property type="entry name" value="CNMP_BINDING_3"/>
    <property type="match status" value="1"/>
</dbReference>
<dbReference type="OrthoDB" id="441225at2"/>
<dbReference type="GO" id="GO:0030089">
    <property type="term" value="C:phycobilisome"/>
    <property type="evidence" value="ECO:0007669"/>
    <property type="project" value="UniProtKB-KW"/>
</dbReference>
<evidence type="ECO:0000256" key="1">
    <source>
        <dbReference type="ARBA" id="ARBA00022549"/>
    </source>
</evidence>
<keyword evidence="6" id="KW-1185">Reference proteome</keyword>
<keyword evidence="3" id="KW-0812">Transmembrane</keyword>
<feature type="transmembrane region" description="Helical" evidence="3">
    <location>
        <begin position="108"/>
        <end position="133"/>
    </location>
</feature>
<dbReference type="InterPro" id="IPR036259">
    <property type="entry name" value="MFS_trans_sf"/>
</dbReference>
<feature type="transmembrane region" description="Helical" evidence="3">
    <location>
        <begin position="145"/>
        <end position="170"/>
    </location>
</feature>
<feature type="transmembrane region" description="Helical" evidence="3">
    <location>
        <begin position="22"/>
        <end position="46"/>
    </location>
</feature>
<proteinExistence type="predicted"/>
<feature type="transmembrane region" description="Helical" evidence="3">
    <location>
        <begin position="307"/>
        <end position="327"/>
    </location>
</feature>
<dbReference type="PANTHER" id="PTHR24567">
    <property type="entry name" value="CRP FAMILY TRANSCRIPTIONAL REGULATORY PROTEIN"/>
    <property type="match status" value="1"/>
</dbReference>